<dbReference type="SMART" id="SM00363">
    <property type="entry name" value="S4"/>
    <property type="match status" value="1"/>
</dbReference>
<comment type="similarity">
    <text evidence="1 6">Belongs to the pseudouridine synthase RsuA family.</text>
</comment>
<dbReference type="CDD" id="cd00165">
    <property type="entry name" value="S4"/>
    <property type="match status" value="1"/>
</dbReference>
<dbReference type="OrthoDB" id="1012272at2"/>
<protein>
    <recommendedName>
        <fullName evidence="6">Pseudouridine synthase</fullName>
        <ecNumber evidence="6">5.4.99.-</ecNumber>
    </recommendedName>
</protein>
<dbReference type="GO" id="GO:0003723">
    <property type="term" value="F:RNA binding"/>
    <property type="evidence" value="ECO:0007669"/>
    <property type="project" value="UniProtKB-KW"/>
</dbReference>
<feature type="compositionally biased region" description="Basic residues" evidence="7">
    <location>
        <begin position="338"/>
        <end position="349"/>
    </location>
</feature>
<feature type="region of interest" description="Disordered" evidence="7">
    <location>
        <begin position="241"/>
        <end position="276"/>
    </location>
</feature>
<name>A0A3M9M8Q7_9BACT</name>
<dbReference type="PANTHER" id="PTHR47683:SF2">
    <property type="entry name" value="RNA-BINDING S4 DOMAIN-CONTAINING PROTEIN"/>
    <property type="match status" value="1"/>
</dbReference>
<dbReference type="InterPro" id="IPR002942">
    <property type="entry name" value="S4_RNA-bd"/>
</dbReference>
<comment type="catalytic activity">
    <reaction evidence="4">
        <text>uridine(2604) in 23S rRNA = pseudouridine(2604) in 23S rRNA</text>
        <dbReference type="Rhea" id="RHEA:38875"/>
        <dbReference type="Rhea" id="RHEA-COMP:10093"/>
        <dbReference type="Rhea" id="RHEA-COMP:10094"/>
        <dbReference type="ChEBI" id="CHEBI:65314"/>
        <dbReference type="ChEBI" id="CHEBI:65315"/>
        <dbReference type="EC" id="5.4.99.21"/>
    </reaction>
</comment>
<evidence type="ECO:0000256" key="1">
    <source>
        <dbReference type="ARBA" id="ARBA00008348"/>
    </source>
</evidence>
<proteinExistence type="inferred from homology"/>
<sequence>MSTDNTTRLNKYISDSGFCSRREADNYIEEGRVTINGRDAKKGATVKPGDKVAVDGETIKAKKPTDRAIYIAFNKPTGITTTTDTKDKKNIIDFIGYPKRIFPIGRLDNASEGLIFLTNDGDIVNKILRADNNHEKEYVVMVDKPVTEDFIQKMSNGVRLFEGVTKKCFVQQQGHKVFRIVLTQGLNRQVRRMCEALGYKVEKLKRVRIMTVKLDDLPTGHWRYLTLEEIKSINQLVAESSKTEDASSWGKEAARAARKADAEELPEEEEDDIIEEFGVKVHRVAKPKRTTGEYENPKSKAARRPAPDAGATRRVPKGSLERSSRASEDNSAPGGPSRKPKPAGRKNLKTKSEHTSNKTDRSPRASGGKPTRSARPAADQKPKRTAGTRGRGRR</sequence>
<dbReference type="FunFam" id="3.30.70.1560:FF:000002">
    <property type="entry name" value="Pseudouridine synthase"/>
    <property type="match status" value="1"/>
</dbReference>
<dbReference type="InterPro" id="IPR020103">
    <property type="entry name" value="PsdUridine_synth_cat_dom_sf"/>
</dbReference>
<gene>
    <name evidence="9" type="primary">rluF</name>
    <name evidence="9" type="ORF">EFB08_22660</name>
</gene>
<comment type="catalytic activity">
    <reaction evidence="3">
        <text>uridine(35) in tRNA(Tyr) = pseudouridine(35) in tRNA(Tyr)</text>
        <dbReference type="Rhea" id="RHEA:60556"/>
        <dbReference type="Rhea" id="RHEA-COMP:15607"/>
        <dbReference type="Rhea" id="RHEA-COMP:15608"/>
        <dbReference type="ChEBI" id="CHEBI:65314"/>
        <dbReference type="ChEBI" id="CHEBI:65315"/>
    </reaction>
</comment>
<evidence type="ECO:0000259" key="8">
    <source>
        <dbReference type="SMART" id="SM00363"/>
    </source>
</evidence>
<dbReference type="RefSeq" id="WP_123129266.1">
    <property type="nucleotide sequence ID" value="NZ_RJJD01000023.1"/>
</dbReference>
<dbReference type="Gene3D" id="3.30.70.580">
    <property type="entry name" value="Pseudouridine synthase I, catalytic domain, N-terminal subdomain"/>
    <property type="match status" value="1"/>
</dbReference>
<keyword evidence="10" id="KW-1185">Reference proteome</keyword>
<organism evidence="9 10">
    <name type="scientific">Rufibacter latericius</name>
    <dbReference type="NCBI Taxonomy" id="2487040"/>
    <lineage>
        <taxon>Bacteria</taxon>
        <taxon>Pseudomonadati</taxon>
        <taxon>Bacteroidota</taxon>
        <taxon>Cytophagia</taxon>
        <taxon>Cytophagales</taxon>
        <taxon>Hymenobacteraceae</taxon>
        <taxon>Rufibacter</taxon>
    </lineage>
</organism>
<dbReference type="Pfam" id="PF00849">
    <property type="entry name" value="PseudoU_synth_2"/>
    <property type="match status" value="1"/>
</dbReference>
<dbReference type="InterPro" id="IPR020094">
    <property type="entry name" value="TruA/RsuA/RluB/E/F_N"/>
</dbReference>
<dbReference type="GO" id="GO:0160138">
    <property type="term" value="F:23S rRNA pseudouridine(2604) synthase activity"/>
    <property type="evidence" value="ECO:0007669"/>
    <property type="project" value="UniProtKB-EC"/>
</dbReference>
<feature type="region of interest" description="Disordered" evidence="7">
    <location>
        <begin position="288"/>
        <end position="394"/>
    </location>
</feature>
<dbReference type="InterPro" id="IPR000748">
    <property type="entry name" value="PsdUridine_synth_RsuA/RluB/E/F"/>
</dbReference>
<evidence type="ECO:0000256" key="5">
    <source>
        <dbReference type="PROSITE-ProRule" id="PRU00182"/>
    </source>
</evidence>
<evidence type="ECO:0000313" key="9">
    <source>
        <dbReference type="EMBL" id="RNI21944.1"/>
    </source>
</evidence>
<feature type="compositionally biased region" description="Basic and acidic residues" evidence="7">
    <location>
        <begin position="350"/>
        <end position="363"/>
    </location>
</feature>
<dbReference type="SUPFAM" id="SSF55120">
    <property type="entry name" value="Pseudouridine synthase"/>
    <property type="match status" value="1"/>
</dbReference>
<evidence type="ECO:0000256" key="2">
    <source>
        <dbReference type="ARBA" id="ARBA00023235"/>
    </source>
</evidence>
<dbReference type="Gene3D" id="3.30.70.1560">
    <property type="entry name" value="Alpha-L RNA-binding motif"/>
    <property type="match status" value="1"/>
</dbReference>
<dbReference type="NCBIfam" id="NF007784">
    <property type="entry name" value="PRK10475.1"/>
    <property type="match status" value="1"/>
</dbReference>
<dbReference type="AlphaFoldDB" id="A0A3M9M8Q7"/>
<evidence type="ECO:0000256" key="6">
    <source>
        <dbReference type="RuleBase" id="RU003887"/>
    </source>
</evidence>
<dbReference type="Pfam" id="PF01479">
    <property type="entry name" value="S4"/>
    <property type="match status" value="1"/>
</dbReference>
<feature type="compositionally biased region" description="Basic and acidic residues" evidence="7">
    <location>
        <begin position="252"/>
        <end position="262"/>
    </location>
</feature>
<dbReference type="SUPFAM" id="SSF55174">
    <property type="entry name" value="Alpha-L RNA-binding motif"/>
    <property type="match status" value="1"/>
</dbReference>
<dbReference type="Proteomes" id="UP000272117">
    <property type="component" value="Unassembled WGS sequence"/>
</dbReference>
<dbReference type="InterPro" id="IPR006145">
    <property type="entry name" value="PsdUridine_synth_RsuA/RluA"/>
</dbReference>
<dbReference type="EMBL" id="RJJD01000023">
    <property type="protein sequence ID" value="RNI21944.1"/>
    <property type="molecule type" value="Genomic_DNA"/>
</dbReference>
<keyword evidence="5" id="KW-0694">RNA-binding</keyword>
<dbReference type="PANTHER" id="PTHR47683">
    <property type="entry name" value="PSEUDOURIDINE SYNTHASE FAMILY PROTEIN-RELATED"/>
    <property type="match status" value="1"/>
</dbReference>
<evidence type="ECO:0000256" key="3">
    <source>
        <dbReference type="ARBA" id="ARBA00036390"/>
    </source>
</evidence>
<reference evidence="9 10" key="1">
    <citation type="submission" date="2018-11" db="EMBL/GenBank/DDBJ databases">
        <title>Rufibacter latericius sp. nov., isolated from water in Baiyang Lake.</title>
        <authorList>
            <person name="Yang Y."/>
        </authorList>
    </citation>
    <scope>NUCLEOTIDE SEQUENCE [LARGE SCALE GENOMIC DNA]</scope>
    <source>
        <strain evidence="9 10">R-22-1c-1</strain>
    </source>
</reference>
<evidence type="ECO:0000313" key="10">
    <source>
        <dbReference type="Proteomes" id="UP000272117"/>
    </source>
</evidence>
<dbReference type="FunFam" id="3.10.290.10:FF:000003">
    <property type="entry name" value="Pseudouridine synthase"/>
    <property type="match status" value="1"/>
</dbReference>
<dbReference type="GO" id="GO:0000455">
    <property type="term" value="P:enzyme-directed rRNA pseudouridine synthesis"/>
    <property type="evidence" value="ECO:0007669"/>
    <property type="project" value="UniProtKB-ARBA"/>
</dbReference>
<feature type="compositionally biased region" description="Acidic residues" evidence="7">
    <location>
        <begin position="263"/>
        <end position="275"/>
    </location>
</feature>
<dbReference type="Gene3D" id="3.10.290.10">
    <property type="entry name" value="RNA-binding S4 domain"/>
    <property type="match status" value="1"/>
</dbReference>
<dbReference type="InterPro" id="IPR018496">
    <property type="entry name" value="PsdUridine_synth_RsuA/RluB_CS"/>
</dbReference>
<evidence type="ECO:0000256" key="7">
    <source>
        <dbReference type="SAM" id="MobiDB-lite"/>
    </source>
</evidence>
<dbReference type="PROSITE" id="PS01149">
    <property type="entry name" value="PSI_RSU"/>
    <property type="match status" value="1"/>
</dbReference>
<feature type="domain" description="RNA-binding S4" evidence="8">
    <location>
        <begin position="7"/>
        <end position="64"/>
    </location>
</feature>
<feature type="compositionally biased region" description="Basic and acidic residues" evidence="7">
    <location>
        <begin position="319"/>
        <end position="328"/>
    </location>
</feature>
<keyword evidence="2 6" id="KW-0413">Isomerase</keyword>
<dbReference type="InterPro" id="IPR050343">
    <property type="entry name" value="RsuA_PseudoU_synthase"/>
</dbReference>
<accession>A0A3M9M8Q7</accession>
<evidence type="ECO:0000256" key="4">
    <source>
        <dbReference type="ARBA" id="ARBA00036535"/>
    </source>
</evidence>
<dbReference type="EC" id="5.4.99.-" evidence="6"/>
<comment type="caution">
    <text evidence="9">The sequence shown here is derived from an EMBL/GenBank/DDBJ whole genome shotgun (WGS) entry which is preliminary data.</text>
</comment>
<dbReference type="CDD" id="cd02554">
    <property type="entry name" value="PseudoU_synth_RluF"/>
    <property type="match status" value="1"/>
</dbReference>
<dbReference type="NCBIfam" id="TIGR00093">
    <property type="entry name" value="pseudouridine synthase"/>
    <property type="match status" value="1"/>
</dbReference>
<dbReference type="InterPro" id="IPR042092">
    <property type="entry name" value="PsdUridine_s_RsuA/RluB/E/F_cat"/>
</dbReference>
<dbReference type="InterPro" id="IPR036986">
    <property type="entry name" value="S4_RNA-bd_sf"/>
</dbReference>
<dbReference type="PROSITE" id="PS50889">
    <property type="entry name" value="S4"/>
    <property type="match status" value="1"/>
</dbReference>
<feature type="compositionally biased region" description="Basic residues" evidence="7">
    <location>
        <begin position="383"/>
        <end position="394"/>
    </location>
</feature>